<name>A0A1Y1MF55_PHOPY</name>
<evidence type="ECO:0000256" key="3">
    <source>
        <dbReference type="ARBA" id="ARBA00022676"/>
    </source>
</evidence>
<dbReference type="SUPFAM" id="SSF53448">
    <property type="entry name" value="Nucleotide-diphospho-sugar transferases"/>
    <property type="match status" value="1"/>
</dbReference>
<proteinExistence type="inferred from homology"/>
<keyword evidence="6 7" id="KW-0472">Membrane</keyword>
<dbReference type="Pfam" id="PF04488">
    <property type="entry name" value="Gly_transf_sug"/>
    <property type="match status" value="1"/>
</dbReference>
<comment type="similarity">
    <text evidence="2">Belongs to the glycosyltransferase 32 family.</text>
</comment>
<dbReference type="PANTHER" id="PTHR12042">
    <property type="entry name" value="LACTOSYLCERAMIDE 4-ALPHA-GALACTOSYLTRANSFERASE ALPHA- 1,4-GALACTOSYLTRANSFERASE"/>
    <property type="match status" value="1"/>
</dbReference>
<dbReference type="GO" id="GO:0016758">
    <property type="term" value="F:hexosyltransferase activity"/>
    <property type="evidence" value="ECO:0007669"/>
    <property type="project" value="TreeGrafter"/>
</dbReference>
<dbReference type="Gene3D" id="3.90.550.20">
    <property type="match status" value="1"/>
</dbReference>
<keyword evidence="3" id="KW-0328">Glycosyltransferase</keyword>
<dbReference type="Pfam" id="PF04572">
    <property type="entry name" value="Gb3_synth"/>
    <property type="match status" value="1"/>
</dbReference>
<dbReference type="AlphaFoldDB" id="A0A1Y1MF55"/>
<keyword evidence="7" id="KW-0812">Transmembrane</keyword>
<dbReference type="InterPro" id="IPR051981">
    <property type="entry name" value="Glycosyltransf_32"/>
</dbReference>
<dbReference type="InterPro" id="IPR007652">
    <property type="entry name" value="A1-4-GlycosylTfrase_dom"/>
</dbReference>
<evidence type="ECO:0000256" key="1">
    <source>
        <dbReference type="ARBA" id="ARBA00004323"/>
    </source>
</evidence>
<evidence type="ECO:0000256" key="5">
    <source>
        <dbReference type="ARBA" id="ARBA00023034"/>
    </source>
</evidence>
<keyword evidence="7" id="KW-1133">Transmembrane helix</keyword>
<reference evidence="9" key="1">
    <citation type="journal article" date="2016" name="Sci. Rep.">
        <title>Molecular characterization of firefly nuptial gifts: a multi-omics approach sheds light on postcopulatory sexual selection.</title>
        <authorList>
            <person name="Al-Wathiqui N."/>
            <person name="Fallon T.R."/>
            <person name="South A."/>
            <person name="Weng J.K."/>
            <person name="Lewis S.M."/>
        </authorList>
    </citation>
    <scope>NUCLEOTIDE SEQUENCE</scope>
</reference>
<sequence>MKKLPFPFLTIIIVVGIVYYVGLSQSSKGVKASKISHLACYVAGGNRLLDLFEIQTPPDDSIYFIDTSWKWITENAVTINPRQACAVESAARSNPSHQTYLMYMSLGLIENETTLSGKLLHTLIKIKNVNLLWLNFPRLLKGTIVEELYTSGKIQSSKFPVNTASNIARLLLLLKFGGIYLDLDFVIIKSFGDLASNFAVAESGSAVNNAVLRSTLNGSGKEFIRGCLEELQNHFVGNAWGKNGPVIVTKVLKEMCNVKKIKEMYHKNCSGITVYPPDYFYPISYKNWKFYFDNGHEKDLHYVLEKSHGIHLWNKFSKDARSHSDESIYRVIAKKYCPQVYSIASEYF</sequence>
<evidence type="ECO:0000256" key="2">
    <source>
        <dbReference type="ARBA" id="ARBA00009003"/>
    </source>
</evidence>
<dbReference type="EMBL" id="GEZM01033031">
    <property type="protein sequence ID" value="JAV84459.1"/>
    <property type="molecule type" value="Transcribed_RNA"/>
</dbReference>
<keyword evidence="5" id="KW-0333">Golgi apparatus</keyword>
<evidence type="ECO:0000256" key="7">
    <source>
        <dbReference type="SAM" id="Phobius"/>
    </source>
</evidence>
<organism evidence="9">
    <name type="scientific">Photinus pyralis</name>
    <name type="common">Common eastern firefly</name>
    <name type="synonym">Lampyris pyralis</name>
    <dbReference type="NCBI Taxonomy" id="7054"/>
    <lineage>
        <taxon>Eukaryota</taxon>
        <taxon>Metazoa</taxon>
        <taxon>Ecdysozoa</taxon>
        <taxon>Arthropoda</taxon>
        <taxon>Hexapoda</taxon>
        <taxon>Insecta</taxon>
        <taxon>Pterygota</taxon>
        <taxon>Neoptera</taxon>
        <taxon>Endopterygota</taxon>
        <taxon>Coleoptera</taxon>
        <taxon>Polyphaga</taxon>
        <taxon>Elateriformia</taxon>
        <taxon>Elateroidea</taxon>
        <taxon>Lampyridae</taxon>
        <taxon>Lampyrinae</taxon>
        <taxon>Photinus</taxon>
    </lineage>
</organism>
<comment type="subcellular location">
    <subcellularLocation>
        <location evidence="1">Golgi apparatus membrane</location>
        <topology evidence="1">Single-pass type II membrane protein</topology>
    </subcellularLocation>
</comment>
<feature type="transmembrane region" description="Helical" evidence="7">
    <location>
        <begin position="6"/>
        <end position="23"/>
    </location>
</feature>
<dbReference type="GO" id="GO:0006688">
    <property type="term" value="P:glycosphingolipid biosynthetic process"/>
    <property type="evidence" value="ECO:0007669"/>
    <property type="project" value="TreeGrafter"/>
</dbReference>
<dbReference type="InterPro" id="IPR007577">
    <property type="entry name" value="GlycoTrfase_DXD_sugar-bd_CS"/>
</dbReference>
<evidence type="ECO:0000256" key="6">
    <source>
        <dbReference type="ARBA" id="ARBA00023136"/>
    </source>
</evidence>
<feature type="domain" description="Alpha 1,4-glycosyltransferase" evidence="8">
    <location>
        <begin position="218"/>
        <end position="343"/>
    </location>
</feature>
<accession>A0A1Y1MF55</accession>
<evidence type="ECO:0000313" key="9">
    <source>
        <dbReference type="EMBL" id="JAV84459.1"/>
    </source>
</evidence>
<dbReference type="InterPro" id="IPR029044">
    <property type="entry name" value="Nucleotide-diphossugar_trans"/>
</dbReference>
<protein>
    <recommendedName>
        <fullName evidence="8">Alpha 1,4-glycosyltransferase domain-containing protein</fullName>
    </recommendedName>
</protein>
<keyword evidence="4" id="KW-0808">Transferase</keyword>
<evidence type="ECO:0000256" key="4">
    <source>
        <dbReference type="ARBA" id="ARBA00022679"/>
    </source>
</evidence>
<evidence type="ECO:0000259" key="8">
    <source>
        <dbReference type="Pfam" id="PF04572"/>
    </source>
</evidence>
<dbReference type="GO" id="GO:0000139">
    <property type="term" value="C:Golgi membrane"/>
    <property type="evidence" value="ECO:0007669"/>
    <property type="project" value="UniProtKB-SubCell"/>
</dbReference>
<dbReference type="PANTHER" id="PTHR12042:SF21">
    <property type="entry name" value="ALPHA1,4-GALACTOSYLTRANSFERASE 1-RELATED"/>
    <property type="match status" value="1"/>
</dbReference>